<accession>A0ABU4S7X4</accession>
<sequence length="165" mass="18863">MHSDYAALCYGKWYSWENRHFQENINMPGIYAIMISHDDYSGRDFDWKDEITYIGMTVAKNGLKGRLQQLENSLIGKSGHSGGNRIREKFKAEGYGLYDTVNHQWSDGKKLFVCIQAIILNPTDSLPERLKKKGSVANLEYLAFAKYVESNPRHEMPSGNKAHSI</sequence>
<evidence type="ECO:0000313" key="2">
    <source>
        <dbReference type="Proteomes" id="UP001271890"/>
    </source>
</evidence>
<organism evidence="1 2">
    <name type="scientific">Xenorhabdus santafensis</name>
    <dbReference type="NCBI Taxonomy" id="2582833"/>
    <lineage>
        <taxon>Bacteria</taxon>
        <taxon>Pseudomonadati</taxon>
        <taxon>Pseudomonadota</taxon>
        <taxon>Gammaproteobacteria</taxon>
        <taxon>Enterobacterales</taxon>
        <taxon>Morganellaceae</taxon>
        <taxon>Xenorhabdus</taxon>
    </lineage>
</organism>
<protein>
    <recommendedName>
        <fullName evidence="3">GIY-YIG domain-containing protein</fullName>
    </recommendedName>
</protein>
<name>A0ABU4S7X4_9GAMM</name>
<dbReference type="Proteomes" id="UP001271890">
    <property type="component" value="Unassembled WGS sequence"/>
</dbReference>
<dbReference type="EMBL" id="VCDN01000019">
    <property type="protein sequence ID" value="MDX7986885.1"/>
    <property type="molecule type" value="Genomic_DNA"/>
</dbReference>
<comment type="caution">
    <text evidence="1">The sequence shown here is derived from an EMBL/GenBank/DDBJ whole genome shotgun (WGS) entry which is preliminary data.</text>
</comment>
<evidence type="ECO:0008006" key="3">
    <source>
        <dbReference type="Google" id="ProtNLM"/>
    </source>
</evidence>
<proteinExistence type="predicted"/>
<gene>
    <name evidence="1" type="ORF">FE392_06005</name>
</gene>
<dbReference type="RefSeq" id="WP_319929320.1">
    <property type="nucleotide sequence ID" value="NZ_VCDN01000019.1"/>
</dbReference>
<reference evidence="2" key="1">
    <citation type="journal article" date="2024" name="Toxins">
        <title>Genome Sequence Analysis of Native Xenorhabdus Strains Isolated from Entomopathogenic Nematodes in Argentina.</title>
        <authorList>
            <person name="Palma L."/>
            <person name="Frizzo L."/>
            <person name="Kaiser S."/>
            <person name="Berry C."/>
            <person name="Caballero P."/>
            <person name="Bode H.B."/>
            <person name="Del Valle E.E."/>
        </authorList>
    </citation>
    <scope>NUCLEOTIDE SEQUENCE [LARGE SCALE GENOMIC DNA]</scope>
    <source>
        <strain evidence="2">12</strain>
    </source>
</reference>
<keyword evidence="2" id="KW-1185">Reference proteome</keyword>
<evidence type="ECO:0000313" key="1">
    <source>
        <dbReference type="EMBL" id="MDX7986885.1"/>
    </source>
</evidence>